<dbReference type="EMBL" id="AP024488">
    <property type="protein sequence ID" value="BCS97194.1"/>
    <property type="molecule type" value="Genomic_DNA"/>
</dbReference>
<dbReference type="Proteomes" id="UP001320148">
    <property type="component" value="Chromosome"/>
</dbReference>
<feature type="compositionally biased region" description="Basic and acidic residues" evidence="1">
    <location>
        <begin position="13"/>
        <end position="24"/>
    </location>
</feature>
<evidence type="ECO:0000313" key="3">
    <source>
        <dbReference type="Proteomes" id="UP001320148"/>
    </source>
</evidence>
<evidence type="ECO:0000256" key="1">
    <source>
        <dbReference type="SAM" id="MobiDB-lite"/>
    </source>
</evidence>
<name>A0ABN6F8U3_9BACT</name>
<protein>
    <submittedName>
        <fullName evidence="2">Uncharacterized protein</fullName>
    </submittedName>
</protein>
<accession>A0ABN6F8U3</accession>
<feature type="compositionally biased region" description="Gly residues" evidence="1">
    <location>
        <begin position="1"/>
        <end position="12"/>
    </location>
</feature>
<evidence type="ECO:0000313" key="2">
    <source>
        <dbReference type="EMBL" id="BCS97194.1"/>
    </source>
</evidence>
<proteinExistence type="predicted"/>
<sequence length="70" mass="7485">MLALAGGAGSGRGEVDEPLWERRGGGKITWRGSGQGGKGTCDLSFISINQRDNNRHDVAGTRMKKRQGND</sequence>
<organism evidence="2 3">
    <name type="scientific">Desulfoluna limicola</name>
    <dbReference type="NCBI Taxonomy" id="2810562"/>
    <lineage>
        <taxon>Bacteria</taxon>
        <taxon>Pseudomonadati</taxon>
        <taxon>Thermodesulfobacteriota</taxon>
        <taxon>Desulfobacteria</taxon>
        <taxon>Desulfobacterales</taxon>
        <taxon>Desulfolunaceae</taxon>
        <taxon>Desulfoluna</taxon>
    </lineage>
</organism>
<reference evidence="2 3" key="1">
    <citation type="submission" date="2021-02" db="EMBL/GenBank/DDBJ databases">
        <title>Complete genome of Desulfoluna sp. strain ASN36.</title>
        <authorList>
            <person name="Takahashi A."/>
            <person name="Kojima H."/>
            <person name="Fukui M."/>
        </authorList>
    </citation>
    <scope>NUCLEOTIDE SEQUENCE [LARGE SCALE GENOMIC DNA]</scope>
    <source>
        <strain evidence="2 3">ASN36</strain>
    </source>
</reference>
<feature type="region of interest" description="Disordered" evidence="1">
    <location>
        <begin position="1"/>
        <end position="38"/>
    </location>
</feature>
<gene>
    <name evidence="2" type="ORF">DSLASN_28260</name>
</gene>
<keyword evidence="3" id="KW-1185">Reference proteome</keyword>